<dbReference type="STRING" id="765257.A0A0C9ZAF6"/>
<proteinExistence type="predicted"/>
<dbReference type="EMBL" id="KN833733">
    <property type="protein sequence ID" value="KIK22944.1"/>
    <property type="molecule type" value="Genomic_DNA"/>
</dbReference>
<accession>A0A0C9ZAF6</accession>
<dbReference type="Pfam" id="PF14214">
    <property type="entry name" value="Helitron_like_N"/>
    <property type="match status" value="1"/>
</dbReference>
<dbReference type="Proteomes" id="UP000054018">
    <property type="component" value="Unassembled WGS sequence"/>
</dbReference>
<dbReference type="OrthoDB" id="2693121at2759"/>
<feature type="domain" description="DUF6570" evidence="2">
    <location>
        <begin position="7"/>
        <end position="118"/>
    </location>
</feature>
<dbReference type="InterPro" id="IPR025476">
    <property type="entry name" value="Helitron_helicase-like"/>
</dbReference>
<reference evidence="4" key="2">
    <citation type="submission" date="2015-01" db="EMBL/GenBank/DDBJ databases">
        <title>Evolutionary Origins and Diversification of the Mycorrhizal Mutualists.</title>
        <authorList>
            <consortium name="DOE Joint Genome Institute"/>
            <consortium name="Mycorrhizal Genomics Consortium"/>
            <person name="Kohler A."/>
            <person name="Kuo A."/>
            <person name="Nagy L.G."/>
            <person name="Floudas D."/>
            <person name="Copeland A."/>
            <person name="Barry K.W."/>
            <person name="Cichocki N."/>
            <person name="Veneault-Fourrey C."/>
            <person name="LaButti K."/>
            <person name="Lindquist E.A."/>
            <person name="Lipzen A."/>
            <person name="Lundell T."/>
            <person name="Morin E."/>
            <person name="Murat C."/>
            <person name="Riley R."/>
            <person name="Ohm R."/>
            <person name="Sun H."/>
            <person name="Tunlid A."/>
            <person name="Henrissat B."/>
            <person name="Grigoriev I.V."/>
            <person name="Hibbett D.S."/>
            <person name="Martin F."/>
        </authorList>
    </citation>
    <scope>NUCLEOTIDE SEQUENCE [LARGE SCALE GENOMIC DNA]</scope>
    <source>
        <strain evidence="4">441</strain>
    </source>
</reference>
<evidence type="ECO:0008006" key="5">
    <source>
        <dbReference type="Google" id="ProtNLM"/>
    </source>
</evidence>
<evidence type="ECO:0000259" key="1">
    <source>
        <dbReference type="Pfam" id="PF14214"/>
    </source>
</evidence>
<organism evidence="3 4">
    <name type="scientific">Pisolithus microcarpus 441</name>
    <dbReference type="NCBI Taxonomy" id="765257"/>
    <lineage>
        <taxon>Eukaryota</taxon>
        <taxon>Fungi</taxon>
        <taxon>Dikarya</taxon>
        <taxon>Basidiomycota</taxon>
        <taxon>Agaricomycotina</taxon>
        <taxon>Agaricomycetes</taxon>
        <taxon>Agaricomycetidae</taxon>
        <taxon>Boletales</taxon>
        <taxon>Sclerodermatineae</taxon>
        <taxon>Pisolithaceae</taxon>
        <taxon>Pisolithus</taxon>
    </lineage>
</organism>
<dbReference type="HOGENOM" id="CLU_001248_4_0_1"/>
<protein>
    <recommendedName>
        <fullName evidence="5">Helitron helicase-like domain-containing protein</fullName>
    </recommendedName>
</protein>
<name>A0A0C9ZAF6_9AGAM</name>
<dbReference type="InterPro" id="IPR046700">
    <property type="entry name" value="DUF6570"/>
</dbReference>
<dbReference type="AlphaFoldDB" id="A0A0C9ZAF6"/>
<evidence type="ECO:0000313" key="4">
    <source>
        <dbReference type="Proteomes" id="UP000054018"/>
    </source>
</evidence>
<evidence type="ECO:0000259" key="2">
    <source>
        <dbReference type="Pfam" id="PF20209"/>
    </source>
</evidence>
<feature type="domain" description="Helitron helicase-like" evidence="1">
    <location>
        <begin position="324"/>
        <end position="486"/>
    </location>
</feature>
<reference evidence="3 4" key="1">
    <citation type="submission" date="2014-04" db="EMBL/GenBank/DDBJ databases">
        <authorList>
            <consortium name="DOE Joint Genome Institute"/>
            <person name="Kuo A."/>
            <person name="Kohler A."/>
            <person name="Costa M.D."/>
            <person name="Nagy L.G."/>
            <person name="Floudas D."/>
            <person name="Copeland A."/>
            <person name="Barry K.W."/>
            <person name="Cichocki N."/>
            <person name="Veneault-Fourrey C."/>
            <person name="LaButti K."/>
            <person name="Lindquist E.A."/>
            <person name="Lipzen A."/>
            <person name="Lundell T."/>
            <person name="Morin E."/>
            <person name="Murat C."/>
            <person name="Sun H."/>
            <person name="Tunlid A."/>
            <person name="Henrissat B."/>
            <person name="Grigoriev I.V."/>
            <person name="Hibbett D.S."/>
            <person name="Martin F."/>
            <person name="Nordberg H.P."/>
            <person name="Cantor M.N."/>
            <person name="Hua S.X."/>
        </authorList>
    </citation>
    <scope>NUCLEOTIDE SEQUENCE [LARGE SCALE GENOMIC DNA]</scope>
    <source>
        <strain evidence="3 4">441</strain>
    </source>
</reference>
<keyword evidence="4" id="KW-1185">Reference proteome</keyword>
<sequence>MYSSDSSLHVYVFKLYLKCSGGVQDTSVLQSTTRGNVCTYDHNMDTISNMVEGRLMLCPPTILASLVTITFVGVGKLPSNWLWTTFWVQQHTVREALQWLKKNNPKYYSAIEISNEHLGDLPEDDVPMEIIIVIRQMDDVGIIEQESERYVPQDDDESVSFVTQAMEQCECSYDTYHTNLIAEPADVMPLQVSGMIDTEMSTITACKMMVWGLSNLWEEGREGAYMVRHGNRPINDSGQGRRNGTKVAEDIVATEMNLFKRVYPCLFPYGVGGIERHQQVKLDFADHIRWTLQYHDHCFHRHDTFPFICFGIFRHFSTMFKKMQHTQEEEDCHLPITDPAICLLRQHLYSTAGCIVSTNQSCYQLRSQIWATSIMFNPPSLWIMINPCNLHDPVMQVFAGEHIDLDNFLNMVGPPKDVCTRNIAQDPYAAAKFFHFMVNSIIQTLFGISATPHQVLCSQGVFGTVNAYFGVVESQGCGSLHLHILLWLKDVLSIEEMEQLLKEQAF</sequence>
<evidence type="ECO:0000313" key="3">
    <source>
        <dbReference type="EMBL" id="KIK22944.1"/>
    </source>
</evidence>
<gene>
    <name evidence="3" type="ORF">PISMIDRAFT_101567</name>
</gene>
<dbReference type="Pfam" id="PF20209">
    <property type="entry name" value="DUF6570"/>
    <property type="match status" value="1"/>
</dbReference>